<dbReference type="RefSeq" id="WP_343338043.1">
    <property type="nucleotide sequence ID" value="NZ_CP154622.1"/>
</dbReference>
<organism evidence="1 2">
    <name type="scientific">Terrisporobacter petrolearius</name>
    <dbReference type="NCBI Taxonomy" id="1460447"/>
    <lineage>
        <taxon>Bacteria</taxon>
        <taxon>Bacillati</taxon>
        <taxon>Bacillota</taxon>
        <taxon>Clostridia</taxon>
        <taxon>Peptostreptococcales</taxon>
        <taxon>Peptostreptococcaceae</taxon>
        <taxon>Terrisporobacter</taxon>
    </lineage>
</organism>
<evidence type="ECO:0000313" key="2">
    <source>
        <dbReference type="Proteomes" id="UP001477947"/>
    </source>
</evidence>
<dbReference type="EMBL" id="CP154622">
    <property type="protein sequence ID" value="XAM43243.1"/>
    <property type="molecule type" value="Genomic_DNA"/>
</dbReference>
<sequence length="119" mass="14073">MSSIIDVELITLEQDKHKIEKMNIDLRKKLEVYKQKVPKSALDKYTIKNIDGIYRFIDNEGNTINGSEIVNLIQDAVEKEIFNDVYYKVSDYNICYSQILKNEKDINTDIEVRKERLRI</sequence>
<protein>
    <submittedName>
        <fullName evidence="1">Uncharacterized protein</fullName>
    </submittedName>
</protein>
<proteinExistence type="predicted"/>
<keyword evidence="2" id="KW-1185">Reference proteome</keyword>
<dbReference type="Proteomes" id="UP001477947">
    <property type="component" value="Chromosome"/>
</dbReference>
<evidence type="ECO:0000313" key="1">
    <source>
        <dbReference type="EMBL" id="XAM43243.1"/>
    </source>
</evidence>
<accession>A0ABZ3FJY6</accession>
<gene>
    <name evidence="1" type="ORF">TPELB_35620</name>
</gene>
<name>A0ABZ3FJY6_9FIRM</name>
<reference evidence="1 2" key="1">
    <citation type="submission" date="2024-04" db="EMBL/GenBank/DDBJ databases">
        <title>Isolation and characterization of novel acetogenic strains of the genera Terrisporobacter and Acetoanaerobium.</title>
        <authorList>
            <person name="Boeer T."/>
            <person name="Schueler M.A."/>
            <person name="Lueschen A."/>
            <person name="Eysell L."/>
            <person name="Droege J."/>
            <person name="Heinemann M."/>
            <person name="Engelhardt L."/>
            <person name="Basen M."/>
            <person name="Daniel R."/>
        </authorList>
    </citation>
    <scope>NUCLEOTIDE SEQUENCE [LARGE SCALE GENOMIC DNA]</scope>
    <source>
        <strain evidence="1 2">ELB</strain>
    </source>
</reference>